<proteinExistence type="inferred from homology"/>
<dbReference type="InterPro" id="IPR007863">
    <property type="entry name" value="Peptidase_M16_C"/>
</dbReference>
<dbReference type="Gene3D" id="3.30.830.10">
    <property type="entry name" value="Metalloenzyme, LuxS/M16 peptidase-like"/>
    <property type="match status" value="4"/>
</dbReference>
<keyword evidence="6" id="KW-0378">Hydrolase</keyword>
<keyword evidence="8" id="KW-0482">Metalloprotease</keyword>
<evidence type="ECO:0000256" key="3">
    <source>
        <dbReference type="ARBA" id="ARBA00007575"/>
    </source>
</evidence>
<dbReference type="InterPro" id="IPR011249">
    <property type="entry name" value="Metalloenz_LuxS/M16"/>
</dbReference>
<evidence type="ECO:0000256" key="5">
    <source>
        <dbReference type="ARBA" id="ARBA00022723"/>
    </source>
</evidence>
<keyword evidence="9" id="KW-0496">Mitochondrion</keyword>
<keyword evidence="4" id="KW-0645">Protease</keyword>
<organism evidence="11 12">
    <name type="scientific">Cyclotella cryptica</name>
    <dbReference type="NCBI Taxonomy" id="29204"/>
    <lineage>
        <taxon>Eukaryota</taxon>
        <taxon>Sar</taxon>
        <taxon>Stramenopiles</taxon>
        <taxon>Ochrophyta</taxon>
        <taxon>Bacillariophyta</taxon>
        <taxon>Coscinodiscophyceae</taxon>
        <taxon>Thalassiosirophycidae</taxon>
        <taxon>Stephanodiscales</taxon>
        <taxon>Stephanodiscaceae</taxon>
        <taxon>Cyclotella</taxon>
    </lineage>
</organism>
<sequence length="1073" mass="118068">MLFLAYLSSTAGRTTAFAGMAKGALRTSTSVARRSSSAAFVNKRSSCASQLLLPSFTAGRFSSSSSTCSIARPSAVATELEKNLGVTHPAYDIISTDIVNEFGAYCTLYRHKKSGAELLSVSTDDDNKCFGITFRTPPSDSTGVPHILEHSVLCGSRKYKTKDPFVQLLQGSLQTFLNAFTYPDRTCYVVASQNTKDFYNLINVYADAVFHPRAISDPMVHAQEGWHLELEELSQPLTYKGVVYNEMKGVYSSPDSLLQREAQHSIFPDNTYGVDSGGDPVEIPNLSFEQFAEFHKKFYHPANSRIFFAGDDDVAKRLEIMDEYLSDFEESPESKPGSVVEYQKKTYDAPKLVRKPYPAGADQPETHMIMVNWLVNDRELTPVEEITITILDHLLMGTSSSILRKTLMESGLGDAITGGGLMTELLQGVFSVGLKGVKPENVGKVEELVVETLKKVAEEGFSEDAVAASMNTIEFDMREFNTGSFPKGLSLMLGSMSKWIYDKSPTEALKFEEPLAELKATIAESGSKVFQDMIRDFLLENSHRTTVEMYPSKTLEEEQLSAEKEKLAKMKESMSEDDLKQIIDKTVELKKIQASEDPPEARATIPSLELEDLKREVTEYPIEVTENAANSGITLVQHELGSTSGIAYASLAVDVSGIPLEDVPLLPLFTRIMMETGAGEYDSVALSRRIGMHTGGVSVSTMITGVNKEGAPEGVIGEGEHFVSKLTISGKATSDKVDEMFSIFDLILRDAKLDSKAKIIELLKESKSRKESSVQGSGHSTANARIRSRYNVIGYINEMILENMRNTILAKSTCRDGMILDITGDKAVFEKIQPAVEEFLEKLPGDSQGEKLPNFYSEPHPWAKQIKEEMSKKALIVDEGFVVPTQVSYVGKGGRLYDIGEEVSGSTAVIQKFLGTGYLWDNVRVIGGAYGGFCQFQPRDGIFTFLSYRDPNLAGTIDVYDAASDSLMASAVEMEKNPEALATAIIGAIGDMDGALSPDQKGAVAFRRWLVRETPEQRQKYRDQVLNTKPSDFRDFAQRLRALKDTSAAVVSSKAAFEDASKAGKTFTLKEVM</sequence>
<dbReference type="InterPro" id="IPR055130">
    <property type="entry name" value="PreP_C"/>
</dbReference>
<comment type="cofactor">
    <cofactor evidence="1">
        <name>Zn(2+)</name>
        <dbReference type="ChEBI" id="CHEBI:29105"/>
    </cofactor>
</comment>
<accession>A0ABD3P4U0</accession>
<evidence type="ECO:0000313" key="11">
    <source>
        <dbReference type="EMBL" id="KAL3783234.1"/>
    </source>
</evidence>
<dbReference type="PANTHER" id="PTHR43016">
    <property type="entry name" value="PRESEQUENCE PROTEASE"/>
    <property type="match status" value="1"/>
</dbReference>
<evidence type="ECO:0000259" key="10">
    <source>
        <dbReference type="SMART" id="SM01264"/>
    </source>
</evidence>
<evidence type="ECO:0000256" key="8">
    <source>
        <dbReference type="ARBA" id="ARBA00023049"/>
    </source>
</evidence>
<dbReference type="GO" id="GO:0046872">
    <property type="term" value="F:metal ion binding"/>
    <property type="evidence" value="ECO:0007669"/>
    <property type="project" value="UniProtKB-KW"/>
</dbReference>
<dbReference type="SMART" id="SM01264">
    <property type="entry name" value="M16C_associated"/>
    <property type="match status" value="1"/>
</dbReference>
<dbReference type="GO" id="GO:0005739">
    <property type="term" value="C:mitochondrion"/>
    <property type="evidence" value="ECO:0007669"/>
    <property type="project" value="UniProtKB-SubCell"/>
</dbReference>
<protein>
    <recommendedName>
        <fullName evidence="10">Peptidase M16C associated domain-containing protein</fullName>
    </recommendedName>
</protein>
<dbReference type="PANTHER" id="PTHR43016:SF13">
    <property type="entry name" value="PRESEQUENCE PROTEASE, MITOCHONDRIAL"/>
    <property type="match status" value="1"/>
</dbReference>
<dbReference type="GO" id="GO:0008237">
    <property type="term" value="F:metallopeptidase activity"/>
    <property type="evidence" value="ECO:0007669"/>
    <property type="project" value="UniProtKB-KW"/>
</dbReference>
<dbReference type="InterPro" id="IPR013578">
    <property type="entry name" value="Peptidase_M16C_assoc"/>
</dbReference>
<evidence type="ECO:0000256" key="9">
    <source>
        <dbReference type="ARBA" id="ARBA00023128"/>
    </source>
</evidence>
<dbReference type="FunFam" id="3.30.830.10:FF:000009">
    <property type="entry name" value="Presequence protease, mitochondrial"/>
    <property type="match status" value="1"/>
</dbReference>
<gene>
    <name evidence="11" type="ORF">HJC23_001141</name>
</gene>
<dbReference type="Proteomes" id="UP001516023">
    <property type="component" value="Unassembled WGS sequence"/>
</dbReference>
<comment type="similarity">
    <text evidence="3">Belongs to the peptidase M16 family. PreP subfamily.</text>
</comment>
<dbReference type="InterPro" id="IPR011765">
    <property type="entry name" value="Pept_M16_N"/>
</dbReference>
<reference evidence="11 12" key="1">
    <citation type="journal article" date="2020" name="G3 (Bethesda)">
        <title>Improved Reference Genome for Cyclotella cryptica CCMP332, a Model for Cell Wall Morphogenesis, Salinity Adaptation, and Lipid Production in Diatoms (Bacillariophyta).</title>
        <authorList>
            <person name="Roberts W.R."/>
            <person name="Downey K.M."/>
            <person name="Ruck E.C."/>
            <person name="Traller J.C."/>
            <person name="Alverson A.J."/>
        </authorList>
    </citation>
    <scope>NUCLEOTIDE SEQUENCE [LARGE SCALE GENOMIC DNA]</scope>
    <source>
        <strain evidence="11 12">CCMP332</strain>
    </source>
</reference>
<evidence type="ECO:0000256" key="7">
    <source>
        <dbReference type="ARBA" id="ARBA00022833"/>
    </source>
</evidence>
<dbReference type="AlphaFoldDB" id="A0ABD3P4U0"/>
<comment type="subcellular location">
    <subcellularLocation>
        <location evidence="2">Mitochondrion</location>
    </subcellularLocation>
</comment>
<feature type="domain" description="Peptidase M16C associated" evidence="10">
    <location>
        <begin position="549"/>
        <end position="807"/>
    </location>
</feature>
<dbReference type="GO" id="GO:0006508">
    <property type="term" value="P:proteolysis"/>
    <property type="evidence" value="ECO:0007669"/>
    <property type="project" value="UniProtKB-KW"/>
</dbReference>
<keyword evidence="12" id="KW-1185">Reference proteome</keyword>
<keyword evidence="5" id="KW-0479">Metal-binding</keyword>
<keyword evidence="7" id="KW-0862">Zinc</keyword>
<evidence type="ECO:0000256" key="2">
    <source>
        <dbReference type="ARBA" id="ARBA00004173"/>
    </source>
</evidence>
<dbReference type="Pfam" id="PF08367">
    <property type="entry name" value="M16C_assoc"/>
    <property type="match status" value="1"/>
</dbReference>
<dbReference type="EMBL" id="JABMIG020000265">
    <property type="protein sequence ID" value="KAL3783234.1"/>
    <property type="molecule type" value="Genomic_DNA"/>
</dbReference>
<name>A0ABD3P4U0_9STRA</name>
<dbReference type="Pfam" id="PF22516">
    <property type="entry name" value="PreP_C"/>
    <property type="match status" value="1"/>
</dbReference>
<dbReference type="Pfam" id="PF00675">
    <property type="entry name" value="Peptidase_M16"/>
    <property type="match status" value="1"/>
</dbReference>
<dbReference type="SUPFAM" id="SSF63411">
    <property type="entry name" value="LuxS/MPP-like metallohydrolase"/>
    <property type="match status" value="4"/>
</dbReference>
<comment type="caution">
    <text evidence="11">The sequence shown here is derived from an EMBL/GenBank/DDBJ whole genome shotgun (WGS) entry which is preliminary data.</text>
</comment>
<evidence type="ECO:0000256" key="4">
    <source>
        <dbReference type="ARBA" id="ARBA00022670"/>
    </source>
</evidence>
<evidence type="ECO:0000256" key="6">
    <source>
        <dbReference type="ARBA" id="ARBA00022801"/>
    </source>
</evidence>
<dbReference type="Pfam" id="PF05193">
    <property type="entry name" value="Peptidase_M16_C"/>
    <property type="match status" value="1"/>
</dbReference>
<evidence type="ECO:0000313" key="12">
    <source>
        <dbReference type="Proteomes" id="UP001516023"/>
    </source>
</evidence>
<dbReference type="FunFam" id="3.30.830.10:FF:000034">
    <property type="entry name" value="presequence protease 1, chloroplastic/mitochondrial"/>
    <property type="match status" value="1"/>
</dbReference>
<evidence type="ECO:0000256" key="1">
    <source>
        <dbReference type="ARBA" id="ARBA00001947"/>
    </source>
</evidence>